<dbReference type="AlphaFoldDB" id="A0A9D3XLH5"/>
<feature type="compositionally biased region" description="Low complexity" evidence="1">
    <location>
        <begin position="31"/>
        <end position="44"/>
    </location>
</feature>
<accession>A0A9D3XLH5</accession>
<dbReference type="EMBL" id="JAHDVG010000467">
    <property type="protein sequence ID" value="KAH1182137.1"/>
    <property type="molecule type" value="Genomic_DNA"/>
</dbReference>
<name>A0A9D3XLH5_9SAUR</name>
<protein>
    <submittedName>
        <fullName evidence="2">Uncharacterized protein</fullName>
    </submittedName>
</protein>
<evidence type="ECO:0000313" key="3">
    <source>
        <dbReference type="Proteomes" id="UP000827986"/>
    </source>
</evidence>
<comment type="caution">
    <text evidence="2">The sequence shown here is derived from an EMBL/GenBank/DDBJ whole genome shotgun (WGS) entry which is preliminary data.</text>
</comment>
<evidence type="ECO:0000313" key="2">
    <source>
        <dbReference type="EMBL" id="KAH1182137.1"/>
    </source>
</evidence>
<reference evidence="2" key="1">
    <citation type="submission" date="2021-09" db="EMBL/GenBank/DDBJ databases">
        <title>The genome of Mauremys mutica provides insights into the evolution of semi-aquatic lifestyle.</title>
        <authorList>
            <person name="Gong S."/>
            <person name="Gao Y."/>
        </authorList>
    </citation>
    <scope>NUCLEOTIDE SEQUENCE</scope>
    <source>
        <strain evidence="2">MM-2020</strain>
        <tissue evidence="2">Muscle</tissue>
    </source>
</reference>
<feature type="region of interest" description="Disordered" evidence="1">
    <location>
        <begin position="1"/>
        <end position="75"/>
    </location>
</feature>
<feature type="compositionally biased region" description="Basic and acidic residues" evidence="1">
    <location>
        <begin position="13"/>
        <end position="27"/>
    </location>
</feature>
<dbReference type="Proteomes" id="UP000827986">
    <property type="component" value="Unassembled WGS sequence"/>
</dbReference>
<sequence>MATARGHSTMPWRPREDTARCHGDRARTQHRGMTLRLLATLLPARRSRGKGGGSHMTGRPVPASHVTPPRPPPVT</sequence>
<evidence type="ECO:0000256" key="1">
    <source>
        <dbReference type="SAM" id="MobiDB-lite"/>
    </source>
</evidence>
<proteinExistence type="predicted"/>
<gene>
    <name evidence="2" type="ORF">KIL84_009891</name>
</gene>
<organism evidence="2 3">
    <name type="scientific">Mauremys mutica</name>
    <name type="common">yellowpond turtle</name>
    <dbReference type="NCBI Taxonomy" id="74926"/>
    <lineage>
        <taxon>Eukaryota</taxon>
        <taxon>Metazoa</taxon>
        <taxon>Chordata</taxon>
        <taxon>Craniata</taxon>
        <taxon>Vertebrata</taxon>
        <taxon>Euteleostomi</taxon>
        <taxon>Archelosauria</taxon>
        <taxon>Testudinata</taxon>
        <taxon>Testudines</taxon>
        <taxon>Cryptodira</taxon>
        <taxon>Durocryptodira</taxon>
        <taxon>Testudinoidea</taxon>
        <taxon>Geoemydidae</taxon>
        <taxon>Geoemydinae</taxon>
        <taxon>Mauremys</taxon>
    </lineage>
</organism>
<keyword evidence="3" id="KW-1185">Reference proteome</keyword>